<keyword evidence="3" id="KW-1185">Reference proteome</keyword>
<dbReference type="Proteomes" id="UP001341840">
    <property type="component" value="Unassembled WGS sequence"/>
</dbReference>
<proteinExistence type="predicted"/>
<evidence type="ECO:0000313" key="2">
    <source>
        <dbReference type="EMBL" id="MED6222186.1"/>
    </source>
</evidence>
<sequence>MPYELYALLDLGPLKKTKDVFTTADLGIVAIEGIAEDAWATRNSKGSTPQVFLGRPFLKTAGFQLDYIIETFSFRVENAEEILHPVKPPASFDKSAHQVELGNEGYKERQVVSKIGNHGSEDSRRRTEKDKGLRHAPPQKKKKKKDPMKHTPKKRRRREGRLN</sequence>
<feature type="compositionally biased region" description="Basic and acidic residues" evidence="1">
    <location>
        <begin position="119"/>
        <end position="133"/>
    </location>
</feature>
<comment type="caution">
    <text evidence="2">The sequence shown here is derived from an EMBL/GenBank/DDBJ whole genome shotgun (WGS) entry which is preliminary data.</text>
</comment>
<dbReference type="EMBL" id="JASCZI010272428">
    <property type="protein sequence ID" value="MED6222186.1"/>
    <property type="molecule type" value="Genomic_DNA"/>
</dbReference>
<reference evidence="2 3" key="1">
    <citation type="journal article" date="2023" name="Plants (Basel)">
        <title>Bridging the Gap: Combining Genomics and Transcriptomics Approaches to Understand Stylosanthes scabra, an Orphan Legume from the Brazilian Caatinga.</title>
        <authorList>
            <person name="Ferreira-Neto J.R.C."/>
            <person name="da Silva M.D."/>
            <person name="Binneck E."/>
            <person name="de Melo N.F."/>
            <person name="da Silva R.H."/>
            <person name="de Melo A.L.T.M."/>
            <person name="Pandolfi V."/>
            <person name="Bustamante F.O."/>
            <person name="Brasileiro-Vidal A.C."/>
            <person name="Benko-Iseppon A.M."/>
        </authorList>
    </citation>
    <scope>NUCLEOTIDE SEQUENCE [LARGE SCALE GENOMIC DNA]</scope>
    <source>
        <tissue evidence="2">Leaves</tissue>
    </source>
</reference>
<organism evidence="2 3">
    <name type="scientific">Stylosanthes scabra</name>
    <dbReference type="NCBI Taxonomy" id="79078"/>
    <lineage>
        <taxon>Eukaryota</taxon>
        <taxon>Viridiplantae</taxon>
        <taxon>Streptophyta</taxon>
        <taxon>Embryophyta</taxon>
        <taxon>Tracheophyta</taxon>
        <taxon>Spermatophyta</taxon>
        <taxon>Magnoliopsida</taxon>
        <taxon>eudicotyledons</taxon>
        <taxon>Gunneridae</taxon>
        <taxon>Pentapetalae</taxon>
        <taxon>rosids</taxon>
        <taxon>fabids</taxon>
        <taxon>Fabales</taxon>
        <taxon>Fabaceae</taxon>
        <taxon>Papilionoideae</taxon>
        <taxon>50 kb inversion clade</taxon>
        <taxon>dalbergioids sensu lato</taxon>
        <taxon>Dalbergieae</taxon>
        <taxon>Pterocarpus clade</taxon>
        <taxon>Stylosanthes</taxon>
    </lineage>
</organism>
<feature type="compositionally biased region" description="Basic residues" evidence="1">
    <location>
        <begin position="134"/>
        <end position="163"/>
    </location>
</feature>
<evidence type="ECO:0000313" key="3">
    <source>
        <dbReference type="Proteomes" id="UP001341840"/>
    </source>
</evidence>
<evidence type="ECO:0000256" key="1">
    <source>
        <dbReference type="SAM" id="MobiDB-lite"/>
    </source>
</evidence>
<name>A0ABU6ZJP3_9FABA</name>
<protein>
    <submittedName>
        <fullName evidence="2">Uncharacterized protein</fullName>
    </submittedName>
</protein>
<gene>
    <name evidence="2" type="ORF">PIB30_061920</name>
</gene>
<accession>A0ABU6ZJP3</accession>
<feature type="region of interest" description="Disordered" evidence="1">
    <location>
        <begin position="87"/>
        <end position="163"/>
    </location>
</feature>